<feature type="signal peptide" evidence="1">
    <location>
        <begin position="1"/>
        <end position="18"/>
    </location>
</feature>
<name>A0AAD7X0T6_9TELE</name>
<evidence type="ECO:0000313" key="2">
    <source>
        <dbReference type="EMBL" id="KAJ8415244.1"/>
    </source>
</evidence>
<protein>
    <submittedName>
        <fullName evidence="2">Uncharacterized protein</fullName>
    </submittedName>
</protein>
<sequence>MLLLGIVVLVALAAGTLHVQCFVKWIISLPCGDVASLLVGQINYWTTDDCPGKSQKCLYALISVSDNIIASHKIPVLSFVDDIECVFRPAESDGCVVWGHSVSGSSYAILDLAINYHNMYNLMKGSGLSFTLGFRNGTQYSTVKQLLGL</sequence>
<comment type="caution">
    <text evidence="2">The sequence shown here is derived from an EMBL/GenBank/DDBJ whole genome shotgun (WGS) entry which is preliminary data.</text>
</comment>
<reference evidence="2" key="1">
    <citation type="journal article" date="2023" name="Science">
        <title>Genome structures resolve the early diversification of teleost fishes.</title>
        <authorList>
            <person name="Parey E."/>
            <person name="Louis A."/>
            <person name="Montfort J."/>
            <person name="Bouchez O."/>
            <person name="Roques C."/>
            <person name="Iampietro C."/>
            <person name="Lluch J."/>
            <person name="Castinel A."/>
            <person name="Donnadieu C."/>
            <person name="Desvignes T."/>
            <person name="Floi Bucao C."/>
            <person name="Jouanno E."/>
            <person name="Wen M."/>
            <person name="Mejri S."/>
            <person name="Dirks R."/>
            <person name="Jansen H."/>
            <person name="Henkel C."/>
            <person name="Chen W.J."/>
            <person name="Zahm M."/>
            <person name="Cabau C."/>
            <person name="Klopp C."/>
            <person name="Thompson A.W."/>
            <person name="Robinson-Rechavi M."/>
            <person name="Braasch I."/>
            <person name="Lecointre G."/>
            <person name="Bobe J."/>
            <person name="Postlethwait J.H."/>
            <person name="Berthelot C."/>
            <person name="Roest Crollius H."/>
            <person name="Guiguen Y."/>
        </authorList>
    </citation>
    <scope>NUCLEOTIDE SEQUENCE</scope>
    <source>
        <strain evidence="2">NC1722</strain>
    </source>
</reference>
<dbReference type="PANTHER" id="PTHR38564">
    <property type="entry name" value="SI:CH73-250A16.5-RELATED"/>
    <property type="match status" value="1"/>
</dbReference>
<evidence type="ECO:0000256" key="1">
    <source>
        <dbReference type="SAM" id="SignalP"/>
    </source>
</evidence>
<dbReference type="AlphaFoldDB" id="A0AAD7X0T6"/>
<feature type="chain" id="PRO_5042152328" evidence="1">
    <location>
        <begin position="19"/>
        <end position="149"/>
    </location>
</feature>
<proteinExistence type="predicted"/>
<gene>
    <name evidence="2" type="ORF">AAFF_G00009420</name>
</gene>
<dbReference type="EMBL" id="JAINUG010000010">
    <property type="protein sequence ID" value="KAJ8415244.1"/>
    <property type="molecule type" value="Genomic_DNA"/>
</dbReference>
<evidence type="ECO:0000313" key="3">
    <source>
        <dbReference type="Proteomes" id="UP001221898"/>
    </source>
</evidence>
<dbReference type="Proteomes" id="UP001221898">
    <property type="component" value="Unassembled WGS sequence"/>
</dbReference>
<keyword evidence="1" id="KW-0732">Signal</keyword>
<accession>A0AAD7X0T6</accession>
<dbReference type="PANTHER" id="PTHR38564:SF2">
    <property type="entry name" value="WU:FC46H12 PRECURSOR"/>
    <property type="match status" value="1"/>
</dbReference>
<organism evidence="2 3">
    <name type="scientific">Aldrovandia affinis</name>
    <dbReference type="NCBI Taxonomy" id="143900"/>
    <lineage>
        <taxon>Eukaryota</taxon>
        <taxon>Metazoa</taxon>
        <taxon>Chordata</taxon>
        <taxon>Craniata</taxon>
        <taxon>Vertebrata</taxon>
        <taxon>Euteleostomi</taxon>
        <taxon>Actinopterygii</taxon>
        <taxon>Neopterygii</taxon>
        <taxon>Teleostei</taxon>
        <taxon>Notacanthiformes</taxon>
        <taxon>Halosauridae</taxon>
        <taxon>Aldrovandia</taxon>
    </lineage>
</organism>
<keyword evidence="3" id="KW-1185">Reference proteome</keyword>